<keyword evidence="7" id="KW-1185">Reference proteome</keyword>
<evidence type="ECO:0000256" key="2">
    <source>
        <dbReference type="PIRSR" id="PIRSR640198-2"/>
    </source>
</evidence>
<protein>
    <submittedName>
        <fullName evidence="6">Fic family protein</fullName>
    </submittedName>
</protein>
<sequence length="255" mass="29963">MNIDNAKYLDKIEKIQKRYPYQQMPEHLKQAFEQDMRIRLSWNTNSLEGNTLSLEETVEIISYDEVRSGHTYSEYTEAKNSYKAYQKMNFSQVQEIDLNLIRQINGIIMDSDGNFRTNQVYIGSLAEVAFLPPEPEKIEERMENYLSSMQMPEPTEELQKIIQQIAKLHMEFEMIHPFRDGNGRTGRFMMNQMLLNQGILPAIILNHSKYRQAFRIYERNGDTGLMEYCLVSGIARSYEILEDNCVKLGIFPVFR</sequence>
<keyword evidence="2" id="KW-0067">ATP-binding</keyword>
<feature type="domain" description="Fido" evidence="5">
    <location>
        <begin position="96"/>
        <end position="231"/>
    </location>
</feature>
<dbReference type="InterPro" id="IPR036597">
    <property type="entry name" value="Fido-like_dom_sf"/>
</dbReference>
<feature type="site" description="Important for autoinhibition of adenylyltransferase activity" evidence="3">
    <location>
        <position position="48"/>
    </location>
</feature>
<dbReference type="AlphaFoldDB" id="A0AAE3AYT5"/>
<reference evidence="6 7" key="1">
    <citation type="submission" date="2021-10" db="EMBL/GenBank/DDBJ databases">
        <title>Anaerobic single-cell dispensing facilitates the cultivation of human gut bacteria.</title>
        <authorList>
            <person name="Afrizal A."/>
        </authorList>
    </citation>
    <scope>NUCLEOTIDE SEQUENCE [LARGE SCALE GENOMIC DNA]</scope>
    <source>
        <strain evidence="6 7">CLA-AA-H244</strain>
    </source>
</reference>
<evidence type="ECO:0000256" key="4">
    <source>
        <dbReference type="PIRSR" id="PIRSR640198-4"/>
    </source>
</evidence>
<accession>A0AAE3AYT5</accession>
<organism evidence="6 7">
    <name type="scientific">Gallintestinimicrobium propionicum</name>
    <dbReference type="NCBI Taxonomy" id="2981770"/>
    <lineage>
        <taxon>Bacteria</taxon>
        <taxon>Bacillati</taxon>
        <taxon>Bacillota</taxon>
        <taxon>Clostridia</taxon>
        <taxon>Lachnospirales</taxon>
        <taxon>Lachnospiraceae</taxon>
        <taxon>Gallintestinimicrobium</taxon>
    </lineage>
</organism>
<evidence type="ECO:0000259" key="5">
    <source>
        <dbReference type="PROSITE" id="PS51459"/>
    </source>
</evidence>
<dbReference type="RefSeq" id="WP_308728453.1">
    <property type="nucleotide sequence ID" value="NZ_JAJEQF010000025.1"/>
</dbReference>
<dbReference type="SUPFAM" id="SSF140931">
    <property type="entry name" value="Fic-like"/>
    <property type="match status" value="1"/>
</dbReference>
<feature type="binding site" evidence="2">
    <location>
        <begin position="180"/>
        <end position="187"/>
    </location>
    <ligand>
        <name>ATP</name>
        <dbReference type="ChEBI" id="CHEBI:30616"/>
    </ligand>
</feature>
<comment type="caution">
    <text evidence="6">The sequence shown here is derived from an EMBL/GenBank/DDBJ whole genome shotgun (WGS) entry which is preliminary data.</text>
</comment>
<feature type="glycosylation site" description="N-linked (GlcNAc...) asparagine" evidence="4">
    <location>
        <position position="89"/>
    </location>
</feature>
<dbReference type="PROSITE" id="PS51459">
    <property type="entry name" value="FIDO"/>
    <property type="match status" value="1"/>
</dbReference>
<feature type="active site" evidence="1">
    <location>
        <position position="176"/>
    </location>
</feature>
<dbReference type="Proteomes" id="UP001199355">
    <property type="component" value="Unassembled WGS sequence"/>
</dbReference>
<dbReference type="PANTHER" id="PTHR13504">
    <property type="entry name" value="FIDO DOMAIN-CONTAINING PROTEIN DDB_G0283145"/>
    <property type="match status" value="1"/>
</dbReference>
<evidence type="ECO:0000256" key="1">
    <source>
        <dbReference type="PIRSR" id="PIRSR640198-1"/>
    </source>
</evidence>
<evidence type="ECO:0000313" key="6">
    <source>
        <dbReference type="EMBL" id="MCC2168027.1"/>
    </source>
</evidence>
<name>A0AAE3AYT5_9FIRM</name>
<proteinExistence type="predicted"/>
<dbReference type="EMBL" id="JAJEQF010000025">
    <property type="protein sequence ID" value="MCC2168027.1"/>
    <property type="molecule type" value="Genomic_DNA"/>
</dbReference>
<dbReference type="GO" id="GO:0005524">
    <property type="term" value="F:ATP binding"/>
    <property type="evidence" value="ECO:0007669"/>
    <property type="project" value="UniProtKB-KW"/>
</dbReference>
<dbReference type="InterPro" id="IPR003812">
    <property type="entry name" value="Fido"/>
</dbReference>
<dbReference type="Pfam" id="PF02661">
    <property type="entry name" value="Fic"/>
    <property type="match status" value="1"/>
</dbReference>
<evidence type="ECO:0000313" key="7">
    <source>
        <dbReference type="Proteomes" id="UP001199355"/>
    </source>
</evidence>
<evidence type="ECO:0000256" key="3">
    <source>
        <dbReference type="PIRSR" id="PIRSR640198-3"/>
    </source>
</evidence>
<keyword evidence="2" id="KW-0547">Nucleotide-binding</keyword>
<dbReference type="PANTHER" id="PTHR13504:SF38">
    <property type="entry name" value="FIDO DOMAIN-CONTAINING PROTEIN"/>
    <property type="match status" value="1"/>
</dbReference>
<gene>
    <name evidence="6" type="ORF">LKD45_10030</name>
</gene>
<dbReference type="Gene3D" id="1.10.3290.10">
    <property type="entry name" value="Fido-like domain"/>
    <property type="match status" value="1"/>
</dbReference>
<dbReference type="InterPro" id="IPR040198">
    <property type="entry name" value="Fido_containing"/>
</dbReference>